<dbReference type="Gene3D" id="3.30.1490.20">
    <property type="entry name" value="ATP-grasp fold, A domain"/>
    <property type="match status" value="1"/>
</dbReference>
<feature type="domain" description="ATP-grasp" evidence="5">
    <location>
        <begin position="41"/>
        <end position="276"/>
    </location>
</feature>
<accession>A0A2V1CYM4</accession>
<evidence type="ECO:0000313" key="6">
    <source>
        <dbReference type="EMBL" id="PVH90584.1"/>
    </source>
</evidence>
<name>A0A2V1CYM4_9PLEO</name>
<evidence type="ECO:0000256" key="1">
    <source>
        <dbReference type="ARBA" id="ARBA00022598"/>
    </source>
</evidence>
<keyword evidence="3 4" id="KW-0067">ATP-binding</keyword>
<dbReference type="InterPro" id="IPR052032">
    <property type="entry name" value="ATP-dep_AA_Ligase"/>
</dbReference>
<dbReference type="GO" id="GO:0046872">
    <property type="term" value="F:metal ion binding"/>
    <property type="evidence" value="ECO:0007669"/>
    <property type="project" value="InterPro"/>
</dbReference>
<proteinExistence type="predicted"/>
<evidence type="ECO:0000313" key="7">
    <source>
        <dbReference type="Proteomes" id="UP000244855"/>
    </source>
</evidence>
<keyword evidence="1" id="KW-0436">Ligase</keyword>
<keyword evidence="2 4" id="KW-0547">Nucleotide-binding</keyword>
<organism evidence="6 7">
    <name type="scientific">Periconia macrospinosa</name>
    <dbReference type="NCBI Taxonomy" id="97972"/>
    <lineage>
        <taxon>Eukaryota</taxon>
        <taxon>Fungi</taxon>
        <taxon>Dikarya</taxon>
        <taxon>Ascomycota</taxon>
        <taxon>Pezizomycotina</taxon>
        <taxon>Dothideomycetes</taxon>
        <taxon>Pleosporomycetidae</taxon>
        <taxon>Pleosporales</taxon>
        <taxon>Massarineae</taxon>
        <taxon>Periconiaceae</taxon>
        <taxon>Periconia</taxon>
    </lineage>
</organism>
<dbReference type="STRING" id="97972.A0A2V1CYM4"/>
<dbReference type="Gene3D" id="3.30.470.20">
    <property type="entry name" value="ATP-grasp fold, B domain"/>
    <property type="match status" value="1"/>
</dbReference>
<dbReference type="SUPFAM" id="SSF56059">
    <property type="entry name" value="Glutathione synthetase ATP-binding domain-like"/>
    <property type="match status" value="1"/>
</dbReference>
<dbReference type="GO" id="GO:0008716">
    <property type="term" value="F:D-alanine-D-alanine ligase activity"/>
    <property type="evidence" value="ECO:0007669"/>
    <property type="project" value="InterPro"/>
</dbReference>
<evidence type="ECO:0000259" key="5">
    <source>
        <dbReference type="PROSITE" id="PS50975"/>
    </source>
</evidence>
<dbReference type="AlphaFoldDB" id="A0A2V1CYM4"/>
<dbReference type="GO" id="GO:0005524">
    <property type="term" value="F:ATP binding"/>
    <property type="evidence" value="ECO:0007669"/>
    <property type="project" value="UniProtKB-UniRule"/>
</dbReference>
<evidence type="ECO:0000256" key="4">
    <source>
        <dbReference type="PROSITE-ProRule" id="PRU00409"/>
    </source>
</evidence>
<dbReference type="Pfam" id="PF07478">
    <property type="entry name" value="Dala_Dala_lig_C"/>
    <property type="match status" value="1"/>
</dbReference>
<dbReference type="OrthoDB" id="434648at2759"/>
<dbReference type="Proteomes" id="UP000244855">
    <property type="component" value="Unassembled WGS sequence"/>
</dbReference>
<gene>
    <name evidence="6" type="ORF">DM02DRAFT_620949</name>
</gene>
<protein>
    <recommendedName>
        <fullName evidence="5">ATP-grasp domain-containing protein</fullName>
    </recommendedName>
</protein>
<dbReference type="EMBL" id="KZ806210">
    <property type="protein sequence ID" value="PVH90584.1"/>
    <property type="molecule type" value="Genomic_DNA"/>
</dbReference>
<evidence type="ECO:0000256" key="2">
    <source>
        <dbReference type="ARBA" id="ARBA00022741"/>
    </source>
</evidence>
<dbReference type="InterPro" id="IPR011095">
    <property type="entry name" value="Dala_Dala_lig_C"/>
</dbReference>
<dbReference type="PANTHER" id="PTHR43585">
    <property type="entry name" value="FUMIPYRROLE BIOSYNTHESIS PROTEIN C"/>
    <property type="match status" value="1"/>
</dbReference>
<dbReference type="PROSITE" id="PS50975">
    <property type="entry name" value="ATP_GRASP"/>
    <property type="match status" value="1"/>
</dbReference>
<sequence>MVYGVWRVDRKPDVAQAAEMLGMLTELAKAVWQAHHKQEMRKVVENTNVQALSLNKMTQLDDPAMAKKLAALRYPLIVKPAYGRSSEGVRKVTDGIEMREAVRLLHEEGLAEYGIVLETFVDGPELDCNFVLRDGKILFFEATDDLPSAGDAGNATLADNFFETVMMSNSGLPLEEIEILRSSLHRSLLLLGLGWGVFHVEARIQGSSMRYEDSQGDGILDLVVNNTIGNATTALSRESSAFMIEANVRPPGIAGSWATLYTYGVDFHALHLLCAVGDRERFDSLSKPFLFPPGAGGGGGAQHWTAQCVIPVHREGIRVPDAFFEKLHRIVPDMATHTAKAEVNAKCGTVVSPSGGVGLFAWCVLYTRMSSRYMLDMCHRVAEAARKVLDG</sequence>
<dbReference type="InterPro" id="IPR013815">
    <property type="entry name" value="ATP_grasp_subdomain_1"/>
</dbReference>
<dbReference type="InterPro" id="IPR011761">
    <property type="entry name" value="ATP-grasp"/>
</dbReference>
<evidence type="ECO:0000256" key="3">
    <source>
        <dbReference type="ARBA" id="ARBA00022840"/>
    </source>
</evidence>
<dbReference type="PANTHER" id="PTHR43585:SF2">
    <property type="entry name" value="ATP-GRASP ENZYME FSQD"/>
    <property type="match status" value="1"/>
</dbReference>
<keyword evidence="7" id="KW-1185">Reference proteome</keyword>
<reference evidence="6 7" key="1">
    <citation type="journal article" date="2018" name="Sci. Rep.">
        <title>Comparative genomics provides insights into the lifestyle and reveals functional heterogeneity of dark septate endophytic fungi.</title>
        <authorList>
            <person name="Knapp D.G."/>
            <person name="Nemeth J.B."/>
            <person name="Barry K."/>
            <person name="Hainaut M."/>
            <person name="Henrissat B."/>
            <person name="Johnson J."/>
            <person name="Kuo A."/>
            <person name="Lim J.H.P."/>
            <person name="Lipzen A."/>
            <person name="Nolan M."/>
            <person name="Ohm R.A."/>
            <person name="Tamas L."/>
            <person name="Grigoriev I.V."/>
            <person name="Spatafora J.W."/>
            <person name="Nagy L.G."/>
            <person name="Kovacs G.M."/>
        </authorList>
    </citation>
    <scope>NUCLEOTIDE SEQUENCE [LARGE SCALE GENOMIC DNA]</scope>
    <source>
        <strain evidence="6 7">DSE2036</strain>
    </source>
</reference>